<keyword evidence="3" id="KW-1185">Reference proteome</keyword>
<reference evidence="2 3" key="1">
    <citation type="journal article" date="2015" name="Genome Biol. Evol.">
        <title>The genome of winter moth (Operophtera brumata) provides a genomic perspective on sexual dimorphism and phenology.</title>
        <authorList>
            <person name="Derks M.F."/>
            <person name="Smit S."/>
            <person name="Salis L."/>
            <person name="Schijlen E."/>
            <person name="Bossers A."/>
            <person name="Mateman C."/>
            <person name="Pijl A.S."/>
            <person name="de Ridder D."/>
            <person name="Groenen M.A."/>
            <person name="Visser M.E."/>
            <person name="Megens H.J."/>
        </authorList>
    </citation>
    <scope>NUCLEOTIDE SEQUENCE [LARGE SCALE GENOMIC DNA]</scope>
    <source>
        <strain evidence="2">WM2013NL</strain>
        <tissue evidence="2">Head and thorax</tissue>
    </source>
</reference>
<feature type="transmembrane region" description="Helical" evidence="1">
    <location>
        <begin position="55"/>
        <end position="76"/>
    </location>
</feature>
<organism evidence="2 3">
    <name type="scientific">Operophtera brumata</name>
    <name type="common">Winter moth</name>
    <name type="synonym">Phalaena brumata</name>
    <dbReference type="NCBI Taxonomy" id="104452"/>
    <lineage>
        <taxon>Eukaryota</taxon>
        <taxon>Metazoa</taxon>
        <taxon>Ecdysozoa</taxon>
        <taxon>Arthropoda</taxon>
        <taxon>Hexapoda</taxon>
        <taxon>Insecta</taxon>
        <taxon>Pterygota</taxon>
        <taxon>Neoptera</taxon>
        <taxon>Endopterygota</taxon>
        <taxon>Lepidoptera</taxon>
        <taxon>Glossata</taxon>
        <taxon>Ditrysia</taxon>
        <taxon>Geometroidea</taxon>
        <taxon>Geometridae</taxon>
        <taxon>Larentiinae</taxon>
        <taxon>Operophtera</taxon>
    </lineage>
</organism>
<dbReference type="PANTHER" id="PTHR12480:SF19">
    <property type="entry name" value="CUPIN-LIKE DOMAIN-CONTAINING PROTEIN"/>
    <property type="match status" value="1"/>
</dbReference>
<dbReference type="SUPFAM" id="SSF51197">
    <property type="entry name" value="Clavaminate synthase-like"/>
    <property type="match status" value="1"/>
</dbReference>
<dbReference type="Proteomes" id="UP000037510">
    <property type="component" value="Unassembled WGS sequence"/>
</dbReference>
<dbReference type="InterPro" id="IPR050910">
    <property type="entry name" value="JMJD6_ArgDemeth/LysHydrox"/>
</dbReference>
<sequence>MSHPPPKTCEKKLKQAEAKVQKILSKMEVVKLNNSYISRLGVPKPRRTIKSVNKYKLNVVYAFGAVLLFLGGSWVYREWPSSKSCILKVPSSTSALFRPPEDCSMCAHVTGVTRLSNTSAAEFELRAYSAEPVIVTDATADWKAVQEFNFNFFATFYRDGKLGKQVNDCFFFAYKSGLHSLREVFAMEESRANLSGAPWYVGWSTCYDDETRRLREYYDRPYFLPNTAESDMARSSGCSFQVDSVRHVSWQAQIRGRKLWQLAPPPECLYYCKWITFTVSPGEILVVDTNRWYHQTTVLPGDISITIGAEYD</sequence>
<accession>A0A0L7L7M6</accession>
<dbReference type="AlphaFoldDB" id="A0A0L7L7M6"/>
<evidence type="ECO:0000256" key="1">
    <source>
        <dbReference type="SAM" id="Phobius"/>
    </source>
</evidence>
<dbReference type="PANTHER" id="PTHR12480">
    <property type="entry name" value="ARGININE DEMETHYLASE AND LYSYL-HYDROXYLASE JMJD"/>
    <property type="match status" value="1"/>
</dbReference>
<protein>
    <submittedName>
        <fullName evidence="2">Uncharacterized protein</fullName>
    </submittedName>
</protein>
<keyword evidence="1" id="KW-0472">Membrane</keyword>
<evidence type="ECO:0000313" key="3">
    <source>
        <dbReference type="Proteomes" id="UP000037510"/>
    </source>
</evidence>
<keyword evidence="1" id="KW-0812">Transmembrane</keyword>
<name>A0A0L7L7M6_OPEBR</name>
<proteinExistence type="predicted"/>
<comment type="caution">
    <text evidence="2">The sequence shown here is derived from an EMBL/GenBank/DDBJ whole genome shotgun (WGS) entry which is preliminary data.</text>
</comment>
<evidence type="ECO:0000313" key="2">
    <source>
        <dbReference type="EMBL" id="KOB71502.1"/>
    </source>
</evidence>
<gene>
    <name evidence="2" type="ORF">OBRU01_13637</name>
</gene>
<dbReference type="STRING" id="104452.A0A0L7L7M6"/>
<dbReference type="GO" id="GO:0016706">
    <property type="term" value="F:2-oxoglutarate-dependent dioxygenase activity"/>
    <property type="evidence" value="ECO:0007669"/>
    <property type="project" value="TreeGrafter"/>
</dbReference>
<keyword evidence="1" id="KW-1133">Transmembrane helix</keyword>
<dbReference type="EMBL" id="JTDY01002394">
    <property type="protein sequence ID" value="KOB71502.1"/>
    <property type="molecule type" value="Genomic_DNA"/>
</dbReference>
<dbReference type="Gene3D" id="2.60.120.650">
    <property type="entry name" value="Cupin"/>
    <property type="match status" value="1"/>
</dbReference>